<comment type="caution">
    <text evidence="4">The sequence shown here is derived from an EMBL/GenBank/DDBJ whole genome shotgun (WGS) entry which is preliminary data.</text>
</comment>
<dbReference type="PROSITE" id="PS50405">
    <property type="entry name" value="GST_CTER"/>
    <property type="match status" value="1"/>
</dbReference>
<dbReference type="Gene3D" id="3.40.30.10">
    <property type="entry name" value="Glutaredoxin"/>
    <property type="match status" value="1"/>
</dbReference>
<dbReference type="AlphaFoldDB" id="A0A4Q1KBJ4"/>
<comment type="similarity">
    <text evidence="1">Belongs to the GST superfamily.</text>
</comment>
<dbReference type="SUPFAM" id="SSF47616">
    <property type="entry name" value="GST C-terminal domain-like"/>
    <property type="match status" value="1"/>
</dbReference>
<dbReference type="Pfam" id="PF00043">
    <property type="entry name" value="GST_C"/>
    <property type="match status" value="1"/>
</dbReference>
<evidence type="ECO:0000313" key="4">
    <source>
        <dbReference type="EMBL" id="RXR23701.1"/>
    </source>
</evidence>
<dbReference type="Proteomes" id="UP000290958">
    <property type="component" value="Unassembled WGS sequence"/>
</dbReference>
<sequence length="212" mass="23194">MSLKIYFGPGSVALAGLIALEEANAEFEPVRVVLAEGEQRKPEFLALNKRGQVPVLIADGQVIAENIAVLTYIANRFPDAKLLPLGDPAKLARAYELLSWFATNVHIAIAQIARSERFSDNADVQAGLKESGKVRLKGVLAEFDRAASGTWLLGEDFSVVDPLAFVAWRWAERFEIDLTPHRAWAALVDRIKARPSFVRATAIESGLVTRAA</sequence>
<dbReference type="Pfam" id="PF02798">
    <property type="entry name" value="GST_N"/>
    <property type="match status" value="1"/>
</dbReference>
<dbReference type="InterPro" id="IPR004046">
    <property type="entry name" value="GST_C"/>
</dbReference>
<dbReference type="PANTHER" id="PTHR44051">
    <property type="entry name" value="GLUTATHIONE S-TRANSFERASE-RELATED"/>
    <property type="match status" value="1"/>
</dbReference>
<dbReference type="SUPFAM" id="SSF52833">
    <property type="entry name" value="Thioredoxin-like"/>
    <property type="match status" value="1"/>
</dbReference>
<dbReference type="SFLD" id="SFLDG01150">
    <property type="entry name" value="Main.1:_Beta-like"/>
    <property type="match status" value="1"/>
</dbReference>
<dbReference type="GO" id="GO:0016740">
    <property type="term" value="F:transferase activity"/>
    <property type="evidence" value="ECO:0007669"/>
    <property type="project" value="UniProtKB-KW"/>
</dbReference>
<protein>
    <submittedName>
        <fullName evidence="4">Glutathione S-transferase family protein</fullName>
    </submittedName>
</protein>
<dbReference type="PANTHER" id="PTHR44051:SF8">
    <property type="entry name" value="GLUTATHIONE S-TRANSFERASE GSTA"/>
    <property type="match status" value="1"/>
</dbReference>
<keyword evidence="5" id="KW-1185">Reference proteome</keyword>
<dbReference type="Gene3D" id="1.20.1050.10">
    <property type="match status" value="1"/>
</dbReference>
<name>A0A4Q1KBJ4_9SPHN</name>
<keyword evidence="4" id="KW-0808">Transferase</keyword>
<dbReference type="CDD" id="cd03057">
    <property type="entry name" value="GST_N_Beta"/>
    <property type="match status" value="1"/>
</dbReference>
<evidence type="ECO:0000259" key="2">
    <source>
        <dbReference type="PROSITE" id="PS50404"/>
    </source>
</evidence>
<organism evidence="4 5">
    <name type="scientific">Sphingobium fluviale</name>
    <dbReference type="NCBI Taxonomy" id="2506423"/>
    <lineage>
        <taxon>Bacteria</taxon>
        <taxon>Pseudomonadati</taxon>
        <taxon>Pseudomonadota</taxon>
        <taxon>Alphaproteobacteria</taxon>
        <taxon>Sphingomonadales</taxon>
        <taxon>Sphingomonadaceae</taxon>
        <taxon>Sphingobium</taxon>
    </lineage>
</organism>
<gene>
    <name evidence="4" type="ORF">EQG66_15010</name>
</gene>
<evidence type="ECO:0000256" key="1">
    <source>
        <dbReference type="RuleBase" id="RU003494"/>
    </source>
</evidence>
<dbReference type="SFLD" id="SFLDG00358">
    <property type="entry name" value="Main_(cytGST)"/>
    <property type="match status" value="1"/>
</dbReference>
<evidence type="ECO:0000313" key="5">
    <source>
        <dbReference type="Proteomes" id="UP000290958"/>
    </source>
</evidence>
<reference evidence="5" key="1">
    <citation type="submission" date="2019-01" db="EMBL/GenBank/DDBJ databases">
        <title>Cytophagaceae bacterium strain CAR-16.</title>
        <authorList>
            <person name="Chen W.-M."/>
        </authorList>
    </citation>
    <scope>NUCLEOTIDE SEQUENCE [LARGE SCALE GENOMIC DNA]</scope>
    <source>
        <strain evidence="5">CHR27</strain>
    </source>
</reference>
<dbReference type="InterPro" id="IPR010987">
    <property type="entry name" value="Glutathione-S-Trfase_C-like"/>
</dbReference>
<accession>A0A4Q1KBJ4</accession>
<dbReference type="PROSITE" id="PS50404">
    <property type="entry name" value="GST_NTER"/>
    <property type="match status" value="1"/>
</dbReference>
<dbReference type="OrthoDB" id="7583243at2"/>
<dbReference type="InterPro" id="IPR036282">
    <property type="entry name" value="Glutathione-S-Trfase_C_sf"/>
</dbReference>
<evidence type="ECO:0000259" key="3">
    <source>
        <dbReference type="PROSITE" id="PS50405"/>
    </source>
</evidence>
<dbReference type="EMBL" id="SBKP01000029">
    <property type="protein sequence ID" value="RXR23701.1"/>
    <property type="molecule type" value="Genomic_DNA"/>
</dbReference>
<dbReference type="InterPro" id="IPR040079">
    <property type="entry name" value="Glutathione_S-Trfase"/>
</dbReference>
<feature type="domain" description="GST C-terminal" evidence="3">
    <location>
        <begin position="87"/>
        <end position="212"/>
    </location>
</feature>
<dbReference type="InterPro" id="IPR004045">
    <property type="entry name" value="Glutathione_S-Trfase_N"/>
</dbReference>
<feature type="domain" description="GST N-terminal" evidence="2">
    <location>
        <begin position="1"/>
        <end position="81"/>
    </location>
</feature>
<dbReference type="InterPro" id="IPR036249">
    <property type="entry name" value="Thioredoxin-like_sf"/>
</dbReference>
<proteinExistence type="inferred from homology"/>
<dbReference type="SFLD" id="SFLDS00019">
    <property type="entry name" value="Glutathione_Transferase_(cytos"/>
    <property type="match status" value="1"/>
</dbReference>